<name>A0A5J4Z879_PORPP</name>
<evidence type="ECO:0000256" key="1">
    <source>
        <dbReference type="SAM" id="MobiDB-lite"/>
    </source>
</evidence>
<organism evidence="2 3">
    <name type="scientific">Porphyridium purpureum</name>
    <name type="common">Red alga</name>
    <name type="synonym">Porphyridium cruentum</name>
    <dbReference type="NCBI Taxonomy" id="35688"/>
    <lineage>
        <taxon>Eukaryota</taxon>
        <taxon>Rhodophyta</taxon>
        <taxon>Bangiophyceae</taxon>
        <taxon>Porphyridiales</taxon>
        <taxon>Porphyridiaceae</taxon>
        <taxon>Porphyridium</taxon>
    </lineage>
</organism>
<gene>
    <name evidence="2" type="ORF">FVE85_6809</name>
</gene>
<protein>
    <submittedName>
        <fullName evidence="2">Uncharacterized protein</fullName>
    </submittedName>
</protein>
<comment type="caution">
    <text evidence="2">The sequence shown here is derived from an EMBL/GenBank/DDBJ whole genome shotgun (WGS) entry which is preliminary data.</text>
</comment>
<evidence type="ECO:0000313" key="3">
    <source>
        <dbReference type="Proteomes" id="UP000324585"/>
    </source>
</evidence>
<accession>A0A5J4Z879</accession>
<keyword evidence="3" id="KW-1185">Reference proteome</keyword>
<dbReference type="Proteomes" id="UP000324585">
    <property type="component" value="Unassembled WGS sequence"/>
</dbReference>
<feature type="region of interest" description="Disordered" evidence="1">
    <location>
        <begin position="28"/>
        <end position="48"/>
    </location>
</feature>
<evidence type="ECO:0000313" key="2">
    <source>
        <dbReference type="EMBL" id="KAA8499224.1"/>
    </source>
</evidence>
<reference evidence="3" key="1">
    <citation type="journal article" date="2019" name="Nat. Commun.">
        <title>Expansion of phycobilisome linker gene families in mesophilic red algae.</title>
        <authorList>
            <person name="Lee J."/>
            <person name="Kim D."/>
            <person name="Bhattacharya D."/>
            <person name="Yoon H.S."/>
        </authorList>
    </citation>
    <scope>NUCLEOTIDE SEQUENCE [LARGE SCALE GENOMIC DNA]</scope>
    <source>
        <strain evidence="3">CCMP 1328</strain>
    </source>
</reference>
<proteinExistence type="predicted"/>
<dbReference type="EMBL" id="VRMN01000001">
    <property type="protein sequence ID" value="KAA8499224.1"/>
    <property type="molecule type" value="Genomic_DNA"/>
</dbReference>
<sequence>MLGHCTAKRRAPVVIGIADTIRRADVKGEGGGCGGAKPNAKDSKLGSAGKKRASTALAAYSAASSRDTRELVTGQHNRKDAVTELIVNHFVHGMAARVQDSTLSLHEPELVLVKCGQKINMICVYARVLLNKYVSKMSSDSESLRLTLTTPFNFNCKFHKSAFGREFSGAAT</sequence>
<dbReference type="AlphaFoldDB" id="A0A5J4Z879"/>